<dbReference type="PROSITE" id="PS01316">
    <property type="entry name" value="ATP_P_PHORIBOSYLTR"/>
    <property type="match status" value="1"/>
</dbReference>
<comment type="subcellular location">
    <subcellularLocation>
        <location evidence="12">Cytoplasm</location>
    </subcellularLocation>
</comment>
<keyword evidence="7 12" id="KW-0028">Amino-acid biosynthesis</keyword>
<dbReference type="GO" id="GO:0005524">
    <property type="term" value="F:ATP binding"/>
    <property type="evidence" value="ECO:0007669"/>
    <property type="project" value="UniProtKB-KW"/>
</dbReference>
<evidence type="ECO:0000256" key="9">
    <source>
        <dbReference type="ARBA" id="ARBA00022679"/>
    </source>
</evidence>
<comment type="activity regulation">
    <text evidence="12">Feedback inhibited by histidine.</text>
</comment>
<organism evidence="14">
    <name type="scientific">Methylobacterium bullatum</name>
    <dbReference type="NCBI Taxonomy" id="570505"/>
    <lineage>
        <taxon>Bacteria</taxon>
        <taxon>Pseudomonadati</taxon>
        <taxon>Pseudomonadota</taxon>
        <taxon>Alphaproteobacteria</taxon>
        <taxon>Hyphomicrobiales</taxon>
        <taxon>Methylobacteriaceae</taxon>
        <taxon>Methylobacterium</taxon>
    </lineage>
</organism>
<evidence type="ECO:0000256" key="6">
    <source>
        <dbReference type="ARBA" id="ARBA00020998"/>
    </source>
</evidence>
<sequence length="339" mass="35881">MAETVPTPQASQGAGEGPLVLAVPSKGRLQENASAFFARAGLKLAQGAGARDYRGKLVGVPDVEVRYLSASEIANQLASGSAHLGVTGEDLIRESLPDARGQVELLTPLGFGQATVVVAVPQAWIDVRAMTDLDEVAAELRIRHGRRLRIATKYVNLTRRFFAEHGVADYRIVESLGATEGAPASGSAEIIVDITTTGATLAANALKILDDGIILRSEANLVASLTAPWGQSQKKALRTVLGRIAAEERARLTREIRAAMPADGDLDLAGISALHDAQLPYGVPETRSAEIVLHCPVDATFDLVDDLVKSGASAVSVRRIDYAFGPDNPLIDRLLTRLG</sequence>
<dbReference type="Pfam" id="PF01634">
    <property type="entry name" value="HisG"/>
    <property type="match status" value="1"/>
</dbReference>
<keyword evidence="12" id="KW-0547">Nucleotide-binding</keyword>
<keyword evidence="12" id="KW-0963">Cytoplasm</keyword>
<gene>
    <name evidence="12 14" type="primary">hisG</name>
    <name evidence="14" type="ORF">MBUL_01031</name>
</gene>
<dbReference type="EMBL" id="LR743504">
    <property type="protein sequence ID" value="CAA2101150.1"/>
    <property type="molecule type" value="Genomic_DNA"/>
</dbReference>
<dbReference type="InterPro" id="IPR020621">
    <property type="entry name" value="ATP-PRT_HisG_long"/>
</dbReference>
<comment type="similarity">
    <text evidence="4">Belongs to the ATP phosphoribosyltransferase family. Short subfamily.</text>
</comment>
<evidence type="ECO:0000256" key="5">
    <source>
        <dbReference type="ARBA" id="ARBA00011946"/>
    </source>
</evidence>
<keyword evidence="12" id="KW-0460">Magnesium</keyword>
<dbReference type="InterPro" id="IPR018198">
    <property type="entry name" value="ATP_PRibTrfase_CS"/>
</dbReference>
<comment type="similarity">
    <text evidence="3 12">Belongs to the ATP phosphoribosyltransferase family. Long subfamily.</text>
</comment>
<keyword evidence="12" id="KW-0067">ATP-binding</keyword>
<dbReference type="AlphaFoldDB" id="A0A679IPQ8"/>
<dbReference type="SUPFAM" id="SSF53850">
    <property type="entry name" value="Periplasmic binding protein-like II"/>
    <property type="match status" value="1"/>
</dbReference>
<comment type="cofactor">
    <cofactor evidence="12">
        <name>Mg(2+)</name>
        <dbReference type="ChEBI" id="CHEBI:18420"/>
    </cofactor>
</comment>
<dbReference type="GO" id="GO:0003879">
    <property type="term" value="F:ATP phosphoribosyltransferase activity"/>
    <property type="evidence" value="ECO:0007669"/>
    <property type="project" value="UniProtKB-UniRule"/>
</dbReference>
<dbReference type="EC" id="2.4.2.17" evidence="5 12"/>
<dbReference type="HAMAP" id="MF_00079">
    <property type="entry name" value="HisG_Long"/>
    <property type="match status" value="1"/>
</dbReference>
<evidence type="ECO:0000256" key="7">
    <source>
        <dbReference type="ARBA" id="ARBA00022605"/>
    </source>
</evidence>
<comment type="catalytic activity">
    <reaction evidence="1 12">
        <text>1-(5-phospho-beta-D-ribosyl)-ATP + diphosphate = 5-phospho-alpha-D-ribose 1-diphosphate + ATP</text>
        <dbReference type="Rhea" id="RHEA:18473"/>
        <dbReference type="ChEBI" id="CHEBI:30616"/>
        <dbReference type="ChEBI" id="CHEBI:33019"/>
        <dbReference type="ChEBI" id="CHEBI:58017"/>
        <dbReference type="ChEBI" id="CHEBI:73183"/>
        <dbReference type="EC" id="2.4.2.17"/>
    </reaction>
</comment>
<keyword evidence="12" id="KW-0479">Metal-binding</keyword>
<evidence type="ECO:0000256" key="12">
    <source>
        <dbReference type="HAMAP-Rule" id="MF_00079"/>
    </source>
</evidence>
<comment type="function">
    <text evidence="11 12">Catalyzes the condensation of ATP and 5-phosphoribose 1-diphosphate to form N'-(5'-phosphoribosyl)-ATP (PR-ATP). Has a crucial role in the pathway because the rate of histidine biosynthesis seems to be controlled primarily by regulation of HisG enzymatic activity.</text>
</comment>
<dbReference type="InterPro" id="IPR013820">
    <property type="entry name" value="ATP_PRibTrfase_cat"/>
</dbReference>
<dbReference type="GO" id="GO:0000287">
    <property type="term" value="F:magnesium ion binding"/>
    <property type="evidence" value="ECO:0007669"/>
    <property type="project" value="UniProtKB-UniRule"/>
</dbReference>
<evidence type="ECO:0000256" key="8">
    <source>
        <dbReference type="ARBA" id="ARBA00022676"/>
    </source>
</evidence>
<dbReference type="GO" id="GO:0005737">
    <property type="term" value="C:cytoplasm"/>
    <property type="evidence" value="ECO:0007669"/>
    <property type="project" value="UniProtKB-SubCell"/>
</dbReference>
<evidence type="ECO:0000256" key="2">
    <source>
        <dbReference type="ARBA" id="ARBA00004667"/>
    </source>
</evidence>
<dbReference type="Gene3D" id="3.40.190.10">
    <property type="entry name" value="Periplasmic binding protein-like II"/>
    <property type="match status" value="2"/>
</dbReference>
<accession>A0A679IPQ8</accession>
<dbReference type="PANTHER" id="PTHR21403">
    <property type="entry name" value="ATP PHOSPHORIBOSYLTRANSFERASE ATP-PRTASE"/>
    <property type="match status" value="1"/>
</dbReference>
<dbReference type="PANTHER" id="PTHR21403:SF8">
    <property type="entry name" value="ATP PHOSPHORIBOSYLTRANSFERASE"/>
    <property type="match status" value="1"/>
</dbReference>
<dbReference type="GO" id="GO:0000105">
    <property type="term" value="P:L-histidine biosynthetic process"/>
    <property type="evidence" value="ECO:0007669"/>
    <property type="project" value="UniProtKB-UniRule"/>
</dbReference>
<evidence type="ECO:0000256" key="1">
    <source>
        <dbReference type="ARBA" id="ARBA00000915"/>
    </source>
</evidence>
<keyword evidence="8 12" id="KW-0328">Glycosyltransferase</keyword>
<evidence type="ECO:0000256" key="3">
    <source>
        <dbReference type="ARBA" id="ARBA00007955"/>
    </source>
</evidence>
<dbReference type="NCBIfam" id="TIGR00070">
    <property type="entry name" value="hisG"/>
    <property type="match status" value="1"/>
</dbReference>
<evidence type="ECO:0000256" key="4">
    <source>
        <dbReference type="ARBA" id="ARBA00009489"/>
    </source>
</evidence>
<dbReference type="UniPathway" id="UPA00031">
    <property type="reaction ID" value="UER00006"/>
</dbReference>
<proteinExistence type="inferred from homology"/>
<evidence type="ECO:0000256" key="10">
    <source>
        <dbReference type="ARBA" id="ARBA00023102"/>
    </source>
</evidence>
<keyword evidence="9 12" id="KW-0808">Transferase</keyword>
<protein>
    <recommendedName>
        <fullName evidence="6 12">ATP phosphoribosyltransferase</fullName>
        <shortName evidence="12">ATP-PRT</shortName>
        <shortName evidence="12">ATP-PRTase</shortName>
        <ecNumber evidence="5 12">2.4.2.17</ecNumber>
    </recommendedName>
</protein>
<feature type="domain" description="ATP phosphoribosyltransferase catalytic" evidence="13">
    <location>
        <begin position="70"/>
        <end position="242"/>
    </location>
</feature>
<keyword evidence="10 12" id="KW-0368">Histidine biosynthesis</keyword>
<comment type="pathway">
    <text evidence="2 12">Amino-acid biosynthesis; L-histidine biosynthesis; L-histidine from 5-phospho-alpha-D-ribose 1-diphosphate: step 1/9.</text>
</comment>
<dbReference type="InterPro" id="IPR001348">
    <property type="entry name" value="ATP_PRibTrfase_HisG"/>
</dbReference>
<evidence type="ECO:0000256" key="11">
    <source>
        <dbReference type="ARBA" id="ARBA00024861"/>
    </source>
</evidence>
<name>A0A679IPQ8_9HYPH</name>
<evidence type="ECO:0000313" key="14">
    <source>
        <dbReference type="EMBL" id="CAA2101150.1"/>
    </source>
</evidence>
<dbReference type="CDD" id="cd13593">
    <property type="entry name" value="PBP2_HisGL3"/>
    <property type="match status" value="1"/>
</dbReference>
<reference evidence="14" key="1">
    <citation type="submission" date="2019-12" db="EMBL/GenBank/DDBJ databases">
        <authorList>
            <person name="Cremers G."/>
        </authorList>
    </citation>
    <scope>NUCLEOTIDE SEQUENCE</scope>
    <source>
        <strain evidence="14">Mbul1</strain>
    </source>
</reference>
<evidence type="ECO:0000259" key="13">
    <source>
        <dbReference type="Pfam" id="PF01634"/>
    </source>
</evidence>